<feature type="region of interest" description="Disordered" evidence="1">
    <location>
        <begin position="32"/>
        <end position="51"/>
    </location>
</feature>
<gene>
    <name evidence="2" type="ORF">CFP56_033967</name>
</gene>
<sequence>MRKSPISYLSHISRHKPQSFAPFLFRNYISDPSSPPSSFSSSSSSSPLVSHTHLKPCAKTHVSFFKPNKFRKNPFRNMDTLVAGICPIAREKPLRGFNLSNANPKRSVPKQI</sequence>
<evidence type="ECO:0000313" key="2">
    <source>
        <dbReference type="EMBL" id="KAK7824836.1"/>
    </source>
</evidence>
<organism evidence="2 3">
    <name type="scientific">Quercus suber</name>
    <name type="common">Cork oak</name>
    <dbReference type="NCBI Taxonomy" id="58331"/>
    <lineage>
        <taxon>Eukaryota</taxon>
        <taxon>Viridiplantae</taxon>
        <taxon>Streptophyta</taxon>
        <taxon>Embryophyta</taxon>
        <taxon>Tracheophyta</taxon>
        <taxon>Spermatophyta</taxon>
        <taxon>Magnoliopsida</taxon>
        <taxon>eudicotyledons</taxon>
        <taxon>Gunneridae</taxon>
        <taxon>Pentapetalae</taxon>
        <taxon>rosids</taxon>
        <taxon>fabids</taxon>
        <taxon>Fagales</taxon>
        <taxon>Fagaceae</taxon>
        <taxon>Quercus</taxon>
    </lineage>
</organism>
<dbReference type="AlphaFoldDB" id="A0AAW0JEI1"/>
<reference evidence="2 3" key="1">
    <citation type="journal article" date="2018" name="Sci. Data">
        <title>The draft genome sequence of cork oak.</title>
        <authorList>
            <person name="Ramos A.M."/>
            <person name="Usie A."/>
            <person name="Barbosa P."/>
            <person name="Barros P.M."/>
            <person name="Capote T."/>
            <person name="Chaves I."/>
            <person name="Simoes F."/>
            <person name="Abreu I."/>
            <person name="Carrasquinho I."/>
            <person name="Faro C."/>
            <person name="Guimaraes J.B."/>
            <person name="Mendonca D."/>
            <person name="Nobrega F."/>
            <person name="Rodrigues L."/>
            <person name="Saibo N.J.M."/>
            <person name="Varela M.C."/>
            <person name="Egas C."/>
            <person name="Matos J."/>
            <person name="Miguel C.M."/>
            <person name="Oliveira M.M."/>
            <person name="Ricardo C.P."/>
            <person name="Goncalves S."/>
        </authorList>
    </citation>
    <scope>NUCLEOTIDE SEQUENCE [LARGE SCALE GENOMIC DNA]</scope>
    <source>
        <strain evidence="3">cv. HL8</strain>
    </source>
</reference>
<protein>
    <submittedName>
        <fullName evidence="2">Uncharacterized protein</fullName>
    </submittedName>
</protein>
<accession>A0AAW0JEI1</accession>
<dbReference type="EMBL" id="PKMF04000591">
    <property type="protein sequence ID" value="KAK7824836.1"/>
    <property type="molecule type" value="Genomic_DNA"/>
</dbReference>
<keyword evidence="3" id="KW-1185">Reference proteome</keyword>
<proteinExistence type="predicted"/>
<name>A0AAW0JEI1_QUESU</name>
<dbReference type="Proteomes" id="UP000237347">
    <property type="component" value="Unassembled WGS sequence"/>
</dbReference>
<feature type="compositionally biased region" description="Low complexity" evidence="1">
    <location>
        <begin position="32"/>
        <end position="47"/>
    </location>
</feature>
<evidence type="ECO:0000313" key="3">
    <source>
        <dbReference type="Proteomes" id="UP000237347"/>
    </source>
</evidence>
<evidence type="ECO:0000256" key="1">
    <source>
        <dbReference type="SAM" id="MobiDB-lite"/>
    </source>
</evidence>
<comment type="caution">
    <text evidence="2">The sequence shown here is derived from an EMBL/GenBank/DDBJ whole genome shotgun (WGS) entry which is preliminary data.</text>
</comment>